<name>M2YPG5_PSEFD</name>
<protein>
    <submittedName>
        <fullName evidence="2">Uncharacterized protein</fullName>
    </submittedName>
</protein>
<feature type="region of interest" description="Disordered" evidence="1">
    <location>
        <begin position="196"/>
        <end position="245"/>
    </location>
</feature>
<evidence type="ECO:0000256" key="1">
    <source>
        <dbReference type="SAM" id="MobiDB-lite"/>
    </source>
</evidence>
<dbReference type="RefSeq" id="XP_007930304.1">
    <property type="nucleotide sequence ID" value="XM_007932113.1"/>
</dbReference>
<sequence>MVTPYKGHIFSLQYLDFHRKTAMMHGTYNQINQISKMLPANPPAFCQMARWRAAADPSGPDAKILASSMISANSSSAKDGNDFDDPFGIKALERAGIILKEAQSSSSPPDSAISIDSTRTSTKASTWPFISGDSRNLSPPSSSFTSQSSTPSVRGFHWKNDTPIDMSSMPGYPSLAECSERDRKAYHVFQRQHPASFSREEHYRASQSFEPTSASDYEPESEPGSRSRSRSGSEDITGVERHDSLLQPLFTNNPLGDIWASLEAPDEPTTPAASKECRTFTPPSATRVVSGMGYRTSSPLEPFPAFDVTEMTGAKLIEAPQSEKGIDKKSKGYWRGLLVLGLRTKFVMREAYEDSGRSHSR</sequence>
<dbReference type="GeneID" id="19333904"/>
<dbReference type="Proteomes" id="UP000016932">
    <property type="component" value="Unassembled WGS sequence"/>
</dbReference>
<reference evidence="2 3" key="1">
    <citation type="journal article" date="2012" name="PLoS Pathog.">
        <title>Diverse lifestyles and strategies of plant pathogenesis encoded in the genomes of eighteen Dothideomycetes fungi.</title>
        <authorList>
            <person name="Ohm R.A."/>
            <person name="Feau N."/>
            <person name="Henrissat B."/>
            <person name="Schoch C.L."/>
            <person name="Horwitz B.A."/>
            <person name="Barry K.W."/>
            <person name="Condon B.J."/>
            <person name="Copeland A.C."/>
            <person name="Dhillon B."/>
            <person name="Glaser F."/>
            <person name="Hesse C.N."/>
            <person name="Kosti I."/>
            <person name="LaButti K."/>
            <person name="Lindquist E.A."/>
            <person name="Lucas S."/>
            <person name="Salamov A.A."/>
            <person name="Bradshaw R.E."/>
            <person name="Ciuffetti L."/>
            <person name="Hamelin R.C."/>
            <person name="Kema G.H.J."/>
            <person name="Lawrence C."/>
            <person name="Scott J.A."/>
            <person name="Spatafora J.W."/>
            <person name="Turgeon B.G."/>
            <person name="de Wit P.J.G.M."/>
            <person name="Zhong S."/>
            <person name="Goodwin S.B."/>
            <person name="Grigoriev I.V."/>
        </authorList>
    </citation>
    <scope>NUCLEOTIDE SEQUENCE [LARGE SCALE GENOMIC DNA]</scope>
    <source>
        <strain evidence="2 3">CIRAD86</strain>
    </source>
</reference>
<evidence type="ECO:0000313" key="3">
    <source>
        <dbReference type="Proteomes" id="UP000016932"/>
    </source>
</evidence>
<dbReference type="EMBL" id="KB446562">
    <property type="protein sequence ID" value="EME79640.1"/>
    <property type="molecule type" value="Genomic_DNA"/>
</dbReference>
<accession>M2YPG5</accession>
<feature type="compositionally biased region" description="Polar residues" evidence="1">
    <location>
        <begin position="205"/>
        <end position="215"/>
    </location>
</feature>
<proteinExistence type="predicted"/>
<organism evidence="2 3">
    <name type="scientific">Pseudocercospora fijiensis (strain CIRAD86)</name>
    <name type="common">Black leaf streak disease fungus</name>
    <name type="synonym">Mycosphaerella fijiensis</name>
    <dbReference type="NCBI Taxonomy" id="383855"/>
    <lineage>
        <taxon>Eukaryota</taxon>
        <taxon>Fungi</taxon>
        <taxon>Dikarya</taxon>
        <taxon>Ascomycota</taxon>
        <taxon>Pezizomycotina</taxon>
        <taxon>Dothideomycetes</taxon>
        <taxon>Dothideomycetidae</taxon>
        <taxon>Mycosphaerellales</taxon>
        <taxon>Mycosphaerellaceae</taxon>
        <taxon>Pseudocercospora</taxon>
    </lineage>
</organism>
<gene>
    <name evidence="2" type="ORF">MYCFIDRAFT_178224</name>
</gene>
<feature type="compositionally biased region" description="Low complexity" evidence="1">
    <location>
        <begin position="138"/>
        <end position="152"/>
    </location>
</feature>
<evidence type="ECO:0000313" key="2">
    <source>
        <dbReference type="EMBL" id="EME79640.1"/>
    </source>
</evidence>
<dbReference type="VEuPathDB" id="FungiDB:MYCFIDRAFT_178224"/>
<dbReference type="OrthoDB" id="3650344at2759"/>
<dbReference type="HOGENOM" id="CLU_767525_0_0_1"/>
<keyword evidence="3" id="KW-1185">Reference proteome</keyword>
<dbReference type="AlphaFoldDB" id="M2YPG5"/>
<feature type="region of interest" description="Disordered" evidence="1">
    <location>
        <begin position="124"/>
        <end position="170"/>
    </location>
</feature>
<dbReference type="KEGG" id="pfj:MYCFIDRAFT_178224"/>